<feature type="compositionally biased region" description="Basic and acidic residues" evidence="1">
    <location>
        <begin position="263"/>
        <end position="273"/>
    </location>
</feature>
<dbReference type="Proteomes" id="UP000053257">
    <property type="component" value="Unassembled WGS sequence"/>
</dbReference>
<gene>
    <name evidence="2" type="ORF">PHLGIDRAFT_139522</name>
</gene>
<evidence type="ECO:0000313" key="2">
    <source>
        <dbReference type="EMBL" id="KIP11240.1"/>
    </source>
</evidence>
<feature type="compositionally biased region" description="Low complexity" evidence="1">
    <location>
        <begin position="366"/>
        <end position="381"/>
    </location>
</feature>
<accession>A0A0C3SF04</accession>
<sequence>MASSVVHLYSFISYHINEPFPLSPFPFPLSPTLFFCPPLLTAGYNSQVMAQPMYSQAQLENMRYRELQGLAKTLRVKANGPKDNVVTRLTGYYDTLTTTRACPERHNDGSSKEATPSNPPSGSPTLPPKQVSEPIACEERASRLADTWSDWVPKHVPANQSRTPLHVEQTVEWEPQAVADRYFKHRDPARHAYAQMYRTLNRRARSIPPFHHEDPESDTPTSLQRESKVPELEPSYTQHDECGSDAEEHKPDAPEEISTARVESYEHVSHADVPRTSNLLQEASQSSPLHSSVQSLFSQPLSYDSQVTAPTTQPVELSQPNTEGSSQDPWPAYGHSQRASPDPYEAPDATEPHRYWIPESQPISGSAEAISLSQLLESSQPQEDDAPADDADGSPQRIEAQPGVDARAVQRIVEGTVEVFRATLAQAQLVMHAYDEVELRDVLASIVRGAATIAHREAKEAGGSATKSSAEAKELPRKRRHDDHSDSEGPSPHATRRRRL</sequence>
<name>A0A0C3SF04_PHLG1</name>
<feature type="compositionally biased region" description="Pro residues" evidence="1">
    <location>
        <begin position="117"/>
        <end position="127"/>
    </location>
</feature>
<feature type="compositionally biased region" description="Basic and acidic residues" evidence="1">
    <location>
        <begin position="102"/>
        <end position="111"/>
    </location>
</feature>
<reference evidence="2 3" key="1">
    <citation type="journal article" date="2014" name="PLoS Genet.">
        <title>Analysis of the Phlebiopsis gigantea genome, transcriptome and secretome provides insight into its pioneer colonization strategies of wood.</title>
        <authorList>
            <person name="Hori C."/>
            <person name="Ishida T."/>
            <person name="Igarashi K."/>
            <person name="Samejima M."/>
            <person name="Suzuki H."/>
            <person name="Master E."/>
            <person name="Ferreira P."/>
            <person name="Ruiz-Duenas F.J."/>
            <person name="Held B."/>
            <person name="Canessa P."/>
            <person name="Larrondo L.F."/>
            <person name="Schmoll M."/>
            <person name="Druzhinina I.S."/>
            <person name="Kubicek C.P."/>
            <person name="Gaskell J.A."/>
            <person name="Kersten P."/>
            <person name="St John F."/>
            <person name="Glasner J."/>
            <person name="Sabat G."/>
            <person name="Splinter BonDurant S."/>
            <person name="Syed K."/>
            <person name="Yadav J."/>
            <person name="Mgbeahuruike A.C."/>
            <person name="Kovalchuk A."/>
            <person name="Asiegbu F.O."/>
            <person name="Lackner G."/>
            <person name="Hoffmeister D."/>
            <person name="Rencoret J."/>
            <person name="Gutierrez A."/>
            <person name="Sun H."/>
            <person name="Lindquist E."/>
            <person name="Barry K."/>
            <person name="Riley R."/>
            <person name="Grigoriev I.V."/>
            <person name="Henrissat B."/>
            <person name="Kues U."/>
            <person name="Berka R.M."/>
            <person name="Martinez A.T."/>
            <person name="Covert S.F."/>
            <person name="Blanchette R.A."/>
            <person name="Cullen D."/>
        </authorList>
    </citation>
    <scope>NUCLEOTIDE SEQUENCE [LARGE SCALE GENOMIC DNA]</scope>
    <source>
        <strain evidence="2 3">11061_1 CR5-6</strain>
    </source>
</reference>
<feature type="compositionally biased region" description="Polar residues" evidence="1">
    <location>
        <begin position="299"/>
        <end position="328"/>
    </location>
</feature>
<feature type="compositionally biased region" description="Low complexity" evidence="1">
    <location>
        <begin position="284"/>
        <end position="298"/>
    </location>
</feature>
<keyword evidence="3" id="KW-1185">Reference proteome</keyword>
<feature type="region of interest" description="Disordered" evidence="1">
    <location>
        <begin position="456"/>
        <end position="500"/>
    </location>
</feature>
<feature type="compositionally biased region" description="Basic and acidic residues" evidence="1">
    <location>
        <begin position="238"/>
        <end position="253"/>
    </location>
</feature>
<dbReference type="HOGENOM" id="CLU_545266_0_0_1"/>
<feature type="region of interest" description="Disordered" evidence="1">
    <location>
        <begin position="99"/>
        <end position="131"/>
    </location>
</feature>
<dbReference type="AlphaFoldDB" id="A0A0C3SF04"/>
<dbReference type="EMBL" id="KN840447">
    <property type="protein sequence ID" value="KIP11240.1"/>
    <property type="molecule type" value="Genomic_DNA"/>
</dbReference>
<feature type="compositionally biased region" description="Acidic residues" evidence="1">
    <location>
        <begin position="382"/>
        <end position="392"/>
    </location>
</feature>
<evidence type="ECO:0008006" key="4">
    <source>
        <dbReference type="Google" id="ProtNLM"/>
    </source>
</evidence>
<protein>
    <recommendedName>
        <fullName evidence="4">SAP domain-containing protein</fullName>
    </recommendedName>
</protein>
<organism evidence="2 3">
    <name type="scientific">Phlebiopsis gigantea (strain 11061_1 CR5-6)</name>
    <name type="common">White-rot fungus</name>
    <name type="synonym">Peniophora gigantea</name>
    <dbReference type="NCBI Taxonomy" id="745531"/>
    <lineage>
        <taxon>Eukaryota</taxon>
        <taxon>Fungi</taxon>
        <taxon>Dikarya</taxon>
        <taxon>Basidiomycota</taxon>
        <taxon>Agaricomycotina</taxon>
        <taxon>Agaricomycetes</taxon>
        <taxon>Polyporales</taxon>
        <taxon>Phanerochaetaceae</taxon>
        <taxon>Phlebiopsis</taxon>
    </lineage>
</organism>
<proteinExistence type="predicted"/>
<evidence type="ECO:0000256" key="1">
    <source>
        <dbReference type="SAM" id="MobiDB-lite"/>
    </source>
</evidence>
<evidence type="ECO:0000313" key="3">
    <source>
        <dbReference type="Proteomes" id="UP000053257"/>
    </source>
</evidence>
<feature type="region of interest" description="Disordered" evidence="1">
    <location>
        <begin position="207"/>
        <end position="405"/>
    </location>
</feature>